<dbReference type="InterPro" id="IPR013324">
    <property type="entry name" value="RNA_pol_sigma_r3/r4-like"/>
</dbReference>
<organism evidence="9 10">
    <name type="scientific">Eiseniibacteriota bacterium</name>
    <dbReference type="NCBI Taxonomy" id="2212470"/>
    <lineage>
        <taxon>Bacteria</taxon>
        <taxon>Candidatus Eiseniibacteriota</taxon>
    </lineage>
</organism>
<dbReference type="NCBIfam" id="TIGR02937">
    <property type="entry name" value="sigma70-ECF"/>
    <property type="match status" value="1"/>
</dbReference>
<accession>A0A956NAI1</accession>
<feature type="domain" description="RNA polymerase sigma-70 region 2" evidence="7">
    <location>
        <begin position="26"/>
        <end position="100"/>
    </location>
</feature>
<evidence type="ECO:0000256" key="5">
    <source>
        <dbReference type="ARBA" id="ARBA00023163"/>
    </source>
</evidence>
<feature type="region of interest" description="Disordered" evidence="6">
    <location>
        <begin position="97"/>
        <end position="117"/>
    </location>
</feature>
<evidence type="ECO:0000256" key="1">
    <source>
        <dbReference type="ARBA" id="ARBA00010641"/>
    </source>
</evidence>
<proteinExistence type="inferred from homology"/>
<evidence type="ECO:0000256" key="3">
    <source>
        <dbReference type="ARBA" id="ARBA00023082"/>
    </source>
</evidence>
<dbReference type="PANTHER" id="PTHR43133">
    <property type="entry name" value="RNA POLYMERASE ECF-TYPE SIGMA FACTO"/>
    <property type="match status" value="1"/>
</dbReference>
<dbReference type="InterPro" id="IPR039425">
    <property type="entry name" value="RNA_pol_sigma-70-like"/>
</dbReference>
<dbReference type="InterPro" id="IPR007627">
    <property type="entry name" value="RNA_pol_sigma70_r2"/>
</dbReference>
<comment type="similarity">
    <text evidence="1">Belongs to the sigma-70 factor family. ECF subfamily.</text>
</comment>
<evidence type="ECO:0000259" key="8">
    <source>
        <dbReference type="Pfam" id="PF08281"/>
    </source>
</evidence>
<reference evidence="9" key="1">
    <citation type="submission" date="2020-04" db="EMBL/GenBank/DDBJ databases">
        <authorList>
            <person name="Zhang T."/>
        </authorList>
    </citation>
    <scope>NUCLEOTIDE SEQUENCE</scope>
    <source>
        <strain evidence="9">HKST-UBA02</strain>
    </source>
</reference>
<keyword evidence="5" id="KW-0804">Transcription</keyword>
<dbReference type="Pfam" id="PF04542">
    <property type="entry name" value="Sigma70_r2"/>
    <property type="match status" value="1"/>
</dbReference>
<dbReference type="PANTHER" id="PTHR43133:SF8">
    <property type="entry name" value="RNA POLYMERASE SIGMA FACTOR HI_1459-RELATED"/>
    <property type="match status" value="1"/>
</dbReference>
<dbReference type="AlphaFoldDB" id="A0A956NAI1"/>
<dbReference type="GO" id="GO:0003677">
    <property type="term" value="F:DNA binding"/>
    <property type="evidence" value="ECO:0007669"/>
    <property type="project" value="UniProtKB-KW"/>
</dbReference>
<dbReference type="Proteomes" id="UP000739538">
    <property type="component" value="Unassembled WGS sequence"/>
</dbReference>
<dbReference type="Pfam" id="PF08281">
    <property type="entry name" value="Sigma70_r4_2"/>
    <property type="match status" value="1"/>
</dbReference>
<dbReference type="Gene3D" id="1.10.1740.10">
    <property type="match status" value="1"/>
</dbReference>
<keyword evidence="2" id="KW-0805">Transcription regulation</keyword>
<evidence type="ECO:0000256" key="4">
    <source>
        <dbReference type="ARBA" id="ARBA00023125"/>
    </source>
</evidence>
<evidence type="ECO:0000313" key="10">
    <source>
        <dbReference type="Proteomes" id="UP000739538"/>
    </source>
</evidence>
<gene>
    <name evidence="9" type="ORF">KDA27_05320</name>
</gene>
<evidence type="ECO:0000256" key="6">
    <source>
        <dbReference type="SAM" id="MobiDB-lite"/>
    </source>
</evidence>
<dbReference type="Gene3D" id="1.10.10.10">
    <property type="entry name" value="Winged helix-like DNA-binding domain superfamily/Winged helix DNA-binding domain"/>
    <property type="match status" value="1"/>
</dbReference>
<sequence length="196" mass="21375">MTQALGSTADLLTAARSGDEQAVRRLVELYRPLLERWARGRLPGNARGLVETSDLVQVAMVRALNRIDQIDARRPGAFLAYLRRTLLNQLRNEIRNASRRPASAASMDEEGRESEASLPASPLVVELGSELIERYDAALSGLPETQQIAVILRVEFGCGHGEIAEAIGSPSANAARMVVSRALVRLAKKMDENTTD</sequence>
<protein>
    <submittedName>
        <fullName evidence="9">RNA polymerase sigma factor</fullName>
    </submittedName>
</protein>
<feature type="domain" description="RNA polymerase sigma factor 70 region 4 type 2" evidence="8">
    <location>
        <begin position="133"/>
        <end position="177"/>
    </location>
</feature>
<dbReference type="InterPro" id="IPR036388">
    <property type="entry name" value="WH-like_DNA-bd_sf"/>
</dbReference>
<reference evidence="9" key="2">
    <citation type="journal article" date="2021" name="Microbiome">
        <title>Successional dynamics and alternative stable states in a saline activated sludge microbial community over 9 years.</title>
        <authorList>
            <person name="Wang Y."/>
            <person name="Ye J."/>
            <person name="Ju F."/>
            <person name="Liu L."/>
            <person name="Boyd J.A."/>
            <person name="Deng Y."/>
            <person name="Parks D.H."/>
            <person name="Jiang X."/>
            <person name="Yin X."/>
            <person name="Woodcroft B.J."/>
            <person name="Tyson G.W."/>
            <person name="Hugenholtz P."/>
            <person name="Polz M.F."/>
            <person name="Zhang T."/>
        </authorList>
    </citation>
    <scope>NUCLEOTIDE SEQUENCE</scope>
    <source>
        <strain evidence="9">HKST-UBA02</strain>
    </source>
</reference>
<dbReference type="EMBL" id="JAGQHS010000017">
    <property type="protein sequence ID" value="MCA9755202.1"/>
    <property type="molecule type" value="Genomic_DNA"/>
</dbReference>
<dbReference type="InterPro" id="IPR013325">
    <property type="entry name" value="RNA_pol_sigma_r2"/>
</dbReference>
<comment type="caution">
    <text evidence="9">The sequence shown here is derived from an EMBL/GenBank/DDBJ whole genome shotgun (WGS) entry which is preliminary data.</text>
</comment>
<evidence type="ECO:0000313" key="9">
    <source>
        <dbReference type="EMBL" id="MCA9755202.1"/>
    </source>
</evidence>
<evidence type="ECO:0000256" key="2">
    <source>
        <dbReference type="ARBA" id="ARBA00023015"/>
    </source>
</evidence>
<keyword evidence="4" id="KW-0238">DNA-binding</keyword>
<dbReference type="GO" id="GO:0016987">
    <property type="term" value="F:sigma factor activity"/>
    <property type="evidence" value="ECO:0007669"/>
    <property type="project" value="UniProtKB-KW"/>
</dbReference>
<evidence type="ECO:0000259" key="7">
    <source>
        <dbReference type="Pfam" id="PF04542"/>
    </source>
</evidence>
<dbReference type="GO" id="GO:0006352">
    <property type="term" value="P:DNA-templated transcription initiation"/>
    <property type="evidence" value="ECO:0007669"/>
    <property type="project" value="InterPro"/>
</dbReference>
<dbReference type="SUPFAM" id="SSF88946">
    <property type="entry name" value="Sigma2 domain of RNA polymerase sigma factors"/>
    <property type="match status" value="1"/>
</dbReference>
<dbReference type="InterPro" id="IPR013249">
    <property type="entry name" value="RNA_pol_sigma70_r4_t2"/>
</dbReference>
<dbReference type="InterPro" id="IPR014284">
    <property type="entry name" value="RNA_pol_sigma-70_dom"/>
</dbReference>
<dbReference type="SUPFAM" id="SSF88659">
    <property type="entry name" value="Sigma3 and sigma4 domains of RNA polymerase sigma factors"/>
    <property type="match status" value="1"/>
</dbReference>
<name>A0A956NAI1_UNCEI</name>
<keyword evidence="3" id="KW-0731">Sigma factor</keyword>